<reference evidence="1" key="1">
    <citation type="submission" date="2021-02" db="EMBL/GenBank/DDBJ databases">
        <authorList>
            <person name="Nowell W R."/>
        </authorList>
    </citation>
    <scope>NUCLEOTIDE SEQUENCE</scope>
</reference>
<protein>
    <submittedName>
        <fullName evidence="1">Uncharacterized protein</fullName>
    </submittedName>
</protein>
<comment type="caution">
    <text evidence="1">The sequence shown here is derived from an EMBL/GenBank/DDBJ whole genome shotgun (WGS) entry which is preliminary data.</text>
</comment>
<evidence type="ECO:0000313" key="1">
    <source>
        <dbReference type="EMBL" id="CAF4600475.1"/>
    </source>
</evidence>
<name>A0A8S2Z2E6_9BILA</name>
<organism evidence="1 2">
    <name type="scientific">Didymodactylos carnosus</name>
    <dbReference type="NCBI Taxonomy" id="1234261"/>
    <lineage>
        <taxon>Eukaryota</taxon>
        <taxon>Metazoa</taxon>
        <taxon>Spiralia</taxon>
        <taxon>Gnathifera</taxon>
        <taxon>Rotifera</taxon>
        <taxon>Eurotatoria</taxon>
        <taxon>Bdelloidea</taxon>
        <taxon>Philodinida</taxon>
        <taxon>Philodinidae</taxon>
        <taxon>Didymodactylos</taxon>
    </lineage>
</organism>
<feature type="non-terminal residue" evidence="1">
    <location>
        <position position="10"/>
    </location>
</feature>
<evidence type="ECO:0000313" key="2">
    <source>
        <dbReference type="Proteomes" id="UP000681722"/>
    </source>
</evidence>
<accession>A0A8S2Z2E6</accession>
<gene>
    <name evidence="1" type="ORF">SRO942_LOCUS48844</name>
</gene>
<sequence>MRGGVACDDE</sequence>
<dbReference type="EMBL" id="CAJOBC010127531">
    <property type="protein sequence ID" value="CAF4600475.1"/>
    <property type="molecule type" value="Genomic_DNA"/>
</dbReference>
<proteinExistence type="predicted"/>
<dbReference type="Proteomes" id="UP000681722">
    <property type="component" value="Unassembled WGS sequence"/>
</dbReference>